<feature type="domain" description="RNA polymerase sigma-70 region 2" evidence="5">
    <location>
        <begin position="17"/>
        <end position="88"/>
    </location>
</feature>
<dbReference type="RefSeq" id="WP_145111922.1">
    <property type="nucleotide sequence ID" value="NZ_CP036349.1"/>
</dbReference>
<dbReference type="Pfam" id="PF04542">
    <property type="entry name" value="Sigma70_r2"/>
    <property type="match status" value="1"/>
</dbReference>
<evidence type="ECO:0000259" key="6">
    <source>
        <dbReference type="Pfam" id="PF08281"/>
    </source>
</evidence>
<evidence type="ECO:0000313" key="7">
    <source>
        <dbReference type="EMBL" id="QDV73986.1"/>
    </source>
</evidence>
<protein>
    <submittedName>
        <fullName evidence="7">RNA polymerase sigma factor CarQ</fullName>
    </submittedName>
</protein>
<comment type="similarity">
    <text evidence="1">Belongs to the sigma-70 factor family. ECF subfamily.</text>
</comment>
<dbReference type="InterPro" id="IPR036388">
    <property type="entry name" value="WH-like_DNA-bd_sf"/>
</dbReference>
<dbReference type="NCBIfam" id="TIGR02937">
    <property type="entry name" value="sigma70-ECF"/>
    <property type="match status" value="1"/>
</dbReference>
<organism evidence="7 8">
    <name type="scientific">Botrimarina mediterranea</name>
    <dbReference type="NCBI Taxonomy" id="2528022"/>
    <lineage>
        <taxon>Bacteria</taxon>
        <taxon>Pseudomonadati</taxon>
        <taxon>Planctomycetota</taxon>
        <taxon>Planctomycetia</taxon>
        <taxon>Pirellulales</taxon>
        <taxon>Lacipirellulaceae</taxon>
        <taxon>Botrimarina</taxon>
    </lineage>
</organism>
<dbReference type="InterPro" id="IPR014284">
    <property type="entry name" value="RNA_pol_sigma-70_dom"/>
</dbReference>
<reference evidence="7 8" key="1">
    <citation type="submission" date="2019-02" db="EMBL/GenBank/DDBJ databases">
        <title>Deep-cultivation of Planctomycetes and their phenomic and genomic characterization uncovers novel biology.</title>
        <authorList>
            <person name="Wiegand S."/>
            <person name="Jogler M."/>
            <person name="Boedeker C."/>
            <person name="Pinto D."/>
            <person name="Vollmers J."/>
            <person name="Rivas-Marin E."/>
            <person name="Kohn T."/>
            <person name="Peeters S.H."/>
            <person name="Heuer A."/>
            <person name="Rast P."/>
            <person name="Oberbeckmann S."/>
            <person name="Bunk B."/>
            <person name="Jeske O."/>
            <person name="Meyerdierks A."/>
            <person name="Storesund J.E."/>
            <person name="Kallscheuer N."/>
            <person name="Luecker S."/>
            <person name="Lage O.M."/>
            <person name="Pohl T."/>
            <person name="Merkel B.J."/>
            <person name="Hornburger P."/>
            <person name="Mueller R.-W."/>
            <person name="Bruemmer F."/>
            <person name="Labrenz M."/>
            <person name="Spormann A.M."/>
            <person name="Op den Camp H."/>
            <person name="Overmann J."/>
            <person name="Amann R."/>
            <person name="Jetten M.S.M."/>
            <person name="Mascher T."/>
            <person name="Medema M.H."/>
            <person name="Devos D.P."/>
            <person name="Kaster A.-K."/>
            <person name="Ovreas L."/>
            <person name="Rohde M."/>
            <person name="Galperin M.Y."/>
            <person name="Jogler C."/>
        </authorList>
    </citation>
    <scope>NUCLEOTIDE SEQUENCE [LARGE SCALE GENOMIC DNA]</scope>
    <source>
        <strain evidence="7 8">Spa11</strain>
    </source>
</reference>
<proteinExistence type="inferred from homology"/>
<dbReference type="Gene3D" id="1.10.10.10">
    <property type="entry name" value="Winged helix-like DNA-binding domain superfamily/Winged helix DNA-binding domain"/>
    <property type="match status" value="1"/>
</dbReference>
<name>A0A518K863_9BACT</name>
<dbReference type="NCBIfam" id="TIGR02989">
    <property type="entry name" value="Sig-70_gvs1"/>
    <property type="match status" value="1"/>
</dbReference>
<dbReference type="Pfam" id="PF08281">
    <property type="entry name" value="Sigma70_r4_2"/>
    <property type="match status" value="1"/>
</dbReference>
<dbReference type="EMBL" id="CP036349">
    <property type="protein sequence ID" value="QDV73986.1"/>
    <property type="molecule type" value="Genomic_DNA"/>
</dbReference>
<dbReference type="InterPro" id="IPR013325">
    <property type="entry name" value="RNA_pol_sigma_r2"/>
</dbReference>
<dbReference type="InterPro" id="IPR013324">
    <property type="entry name" value="RNA_pol_sigma_r3/r4-like"/>
</dbReference>
<dbReference type="Proteomes" id="UP000316426">
    <property type="component" value="Chromosome"/>
</dbReference>
<dbReference type="KEGG" id="bmei:Spa11_21850"/>
<dbReference type="GO" id="GO:0016987">
    <property type="term" value="F:sigma factor activity"/>
    <property type="evidence" value="ECO:0007669"/>
    <property type="project" value="UniProtKB-KW"/>
</dbReference>
<evidence type="ECO:0000256" key="4">
    <source>
        <dbReference type="ARBA" id="ARBA00023163"/>
    </source>
</evidence>
<evidence type="ECO:0000259" key="5">
    <source>
        <dbReference type="Pfam" id="PF04542"/>
    </source>
</evidence>
<dbReference type="InterPro" id="IPR007627">
    <property type="entry name" value="RNA_pol_sigma70_r2"/>
</dbReference>
<dbReference type="PANTHER" id="PTHR43133:SF51">
    <property type="entry name" value="RNA POLYMERASE SIGMA FACTOR"/>
    <property type="match status" value="1"/>
</dbReference>
<dbReference type="GO" id="GO:0003677">
    <property type="term" value="F:DNA binding"/>
    <property type="evidence" value="ECO:0007669"/>
    <property type="project" value="InterPro"/>
</dbReference>
<keyword evidence="2" id="KW-0805">Transcription regulation</keyword>
<feature type="domain" description="RNA polymerase sigma factor 70 region 4 type 2" evidence="6">
    <location>
        <begin position="118"/>
        <end position="169"/>
    </location>
</feature>
<gene>
    <name evidence="7" type="primary">carQ_1</name>
    <name evidence="7" type="ORF">Spa11_21850</name>
</gene>
<keyword evidence="3" id="KW-0731">Sigma factor</keyword>
<evidence type="ECO:0000256" key="2">
    <source>
        <dbReference type="ARBA" id="ARBA00023015"/>
    </source>
</evidence>
<dbReference type="SUPFAM" id="SSF88659">
    <property type="entry name" value="Sigma3 and sigma4 domains of RNA polymerase sigma factors"/>
    <property type="match status" value="1"/>
</dbReference>
<dbReference type="InterPro" id="IPR013249">
    <property type="entry name" value="RNA_pol_sigma70_r4_t2"/>
</dbReference>
<dbReference type="PANTHER" id="PTHR43133">
    <property type="entry name" value="RNA POLYMERASE ECF-TYPE SIGMA FACTO"/>
    <property type="match status" value="1"/>
</dbReference>
<dbReference type="AlphaFoldDB" id="A0A518K863"/>
<evidence type="ECO:0000313" key="8">
    <source>
        <dbReference type="Proteomes" id="UP000316426"/>
    </source>
</evidence>
<dbReference type="InterPro" id="IPR014331">
    <property type="entry name" value="RNA_pol_sigma70_ECF_RHOBA"/>
</dbReference>
<accession>A0A518K863</accession>
<dbReference type="Gene3D" id="1.10.1740.10">
    <property type="match status" value="1"/>
</dbReference>
<keyword evidence="8" id="KW-1185">Reference proteome</keyword>
<evidence type="ECO:0000256" key="3">
    <source>
        <dbReference type="ARBA" id="ARBA00023082"/>
    </source>
</evidence>
<sequence>MPGSKVEPDDFVMLLARQGPRVRAFVATLVGYDADIIDEVMQATMLVAWKKLDTFRYEEEQPTEELIRWVCTIARFEVLGYLRDKKRRQTLAFDEHLVGELAELQDEKSDLLDARRSALRGCLKQLEPKQQEAIRMRYGVGLSMTEVATRQNRSVKAATVAMCRVRKALERCIRQALSREGLA</sequence>
<evidence type="ECO:0000256" key="1">
    <source>
        <dbReference type="ARBA" id="ARBA00010641"/>
    </source>
</evidence>
<dbReference type="SUPFAM" id="SSF88946">
    <property type="entry name" value="Sigma2 domain of RNA polymerase sigma factors"/>
    <property type="match status" value="1"/>
</dbReference>
<dbReference type="InterPro" id="IPR039425">
    <property type="entry name" value="RNA_pol_sigma-70-like"/>
</dbReference>
<dbReference type="GO" id="GO:0006352">
    <property type="term" value="P:DNA-templated transcription initiation"/>
    <property type="evidence" value="ECO:0007669"/>
    <property type="project" value="InterPro"/>
</dbReference>
<keyword evidence="4" id="KW-0804">Transcription</keyword>